<dbReference type="RefSeq" id="WP_074201343.1">
    <property type="nucleotide sequence ID" value="NZ_FSRE01000002.1"/>
</dbReference>
<dbReference type="InterPro" id="IPR058582">
    <property type="entry name" value="KH_NusA_2nd"/>
</dbReference>
<dbReference type="SMART" id="SM00316">
    <property type="entry name" value="S1"/>
    <property type="match status" value="1"/>
</dbReference>
<dbReference type="Gene3D" id="2.40.50.140">
    <property type="entry name" value="Nucleic acid-binding proteins"/>
    <property type="match status" value="1"/>
</dbReference>
<dbReference type="SUPFAM" id="SSF50249">
    <property type="entry name" value="Nucleic acid-binding proteins"/>
    <property type="match status" value="1"/>
</dbReference>
<dbReference type="GO" id="GO:0031564">
    <property type="term" value="P:transcription antitermination"/>
    <property type="evidence" value="ECO:0007669"/>
    <property type="project" value="UniProtKB-UniRule"/>
</dbReference>
<evidence type="ECO:0000313" key="9">
    <source>
        <dbReference type="EMBL" id="SIN94514.1"/>
    </source>
</evidence>
<evidence type="ECO:0000256" key="5">
    <source>
        <dbReference type="ARBA" id="ARBA00023015"/>
    </source>
</evidence>
<comment type="function">
    <text evidence="7">Participates in both transcription termination and antitermination.</text>
</comment>
<dbReference type="OrthoDB" id="9807233at2"/>
<evidence type="ECO:0000256" key="3">
    <source>
        <dbReference type="ARBA" id="ARBA00022814"/>
    </source>
</evidence>
<gene>
    <name evidence="7" type="primary">nusA</name>
    <name evidence="9" type="ORF">SAMN05443662_1075</name>
</gene>
<dbReference type="FunFam" id="3.30.300.20:FF:000005">
    <property type="entry name" value="Transcription termination/antitermination protein NusA"/>
    <property type="match status" value="1"/>
</dbReference>
<dbReference type="PANTHER" id="PTHR22648">
    <property type="entry name" value="TRANSCRIPTION TERMINATION FACTOR NUSA"/>
    <property type="match status" value="1"/>
</dbReference>
<keyword evidence="2 7" id="KW-0963">Cytoplasm</keyword>
<dbReference type="STRING" id="364032.SAMN05443662_1075"/>
<dbReference type="Pfam" id="PF14520">
    <property type="entry name" value="HHH_5"/>
    <property type="match status" value="1"/>
</dbReference>
<dbReference type="GO" id="GO:0003723">
    <property type="term" value="F:RNA binding"/>
    <property type="evidence" value="ECO:0007669"/>
    <property type="project" value="UniProtKB-UniRule"/>
</dbReference>
<dbReference type="InterPro" id="IPR015946">
    <property type="entry name" value="KH_dom-like_a/b"/>
</dbReference>
<organism evidence="9 10">
    <name type="scientific">Sulfurivirga caldicuralii</name>
    <dbReference type="NCBI Taxonomy" id="364032"/>
    <lineage>
        <taxon>Bacteria</taxon>
        <taxon>Pseudomonadati</taxon>
        <taxon>Pseudomonadota</taxon>
        <taxon>Gammaproteobacteria</taxon>
        <taxon>Thiotrichales</taxon>
        <taxon>Piscirickettsiaceae</taxon>
        <taxon>Sulfurivirga</taxon>
    </lineage>
</organism>
<comment type="subcellular location">
    <subcellularLocation>
        <location evidence="7">Cytoplasm</location>
    </subcellularLocation>
</comment>
<reference evidence="9 10" key="1">
    <citation type="submission" date="2016-11" db="EMBL/GenBank/DDBJ databases">
        <authorList>
            <person name="Jaros S."/>
            <person name="Januszkiewicz K."/>
            <person name="Wedrychowicz H."/>
        </authorList>
    </citation>
    <scope>NUCLEOTIDE SEQUENCE [LARGE SCALE GENOMIC DNA]</scope>
    <source>
        <strain evidence="9 10">DSM 17737</strain>
    </source>
</reference>
<dbReference type="PROSITE" id="PS50084">
    <property type="entry name" value="KH_TYPE_1"/>
    <property type="match status" value="1"/>
</dbReference>
<dbReference type="SUPFAM" id="SSF69705">
    <property type="entry name" value="Transcription factor NusA, N-terminal domain"/>
    <property type="match status" value="1"/>
</dbReference>
<keyword evidence="10" id="KW-1185">Reference proteome</keyword>
<dbReference type="InterPro" id="IPR025249">
    <property type="entry name" value="TF_NusA_KH_1st"/>
</dbReference>
<dbReference type="InterPro" id="IPR010214">
    <property type="entry name" value="Tscrpt_termin_fac_NusA_C_rpt"/>
</dbReference>
<dbReference type="Proteomes" id="UP000198461">
    <property type="component" value="Unassembled WGS sequence"/>
</dbReference>
<dbReference type="GO" id="GO:0000166">
    <property type="term" value="F:nucleotide binding"/>
    <property type="evidence" value="ECO:0007669"/>
    <property type="project" value="InterPro"/>
</dbReference>
<accession>A0A1N6FGY2</accession>
<dbReference type="HAMAP" id="MF_00945_B">
    <property type="entry name" value="NusA_B"/>
    <property type="match status" value="1"/>
</dbReference>
<dbReference type="SUPFAM" id="SSF47794">
    <property type="entry name" value="Rad51 N-terminal domain-like"/>
    <property type="match status" value="2"/>
</dbReference>
<keyword evidence="6 7" id="KW-0804">Transcription</keyword>
<protein>
    <recommendedName>
        <fullName evidence="7">Transcription termination/antitermination protein NusA</fullName>
    </recommendedName>
</protein>
<dbReference type="AlphaFoldDB" id="A0A1N6FGY2"/>
<dbReference type="Pfam" id="PF26594">
    <property type="entry name" value="KH_NusA_2nd"/>
    <property type="match status" value="1"/>
</dbReference>
<dbReference type="CDD" id="cd04455">
    <property type="entry name" value="S1_NusA"/>
    <property type="match status" value="1"/>
</dbReference>
<sequence length="497" mass="55637">MSKNKEILQIVEIMSNEKGVDEEVIFDAIETALATATRKKHHDEINARVKIDRETGDYETFRVWEVVDDDAEIEENEGWYMRLSEAQKRDPHAQVGDIIEEPIESVDFGRIGAQTAKQVIIQKVREAERKKIVEDYRDRVGELVSGQVKRVDRGDIILDLGDNVEAVIPRSDVIPREHFRLGERARAYLKEVEYRPRGPLLVCSRTCNEFLIELFKIEVPEINEGLIDIMGAARDPGSRAKVAVRSNDPRLDPVGACIGMRGGRVNAVSNELNGERIDIIKWDENDAQYVINAMAPAEIVAITVDEDKHEMDLAVEDEQLSLAIGKNGQNVRLASQLTGWELNVMSASEMEAKHASEAQKIIEMFKESLGIDDDLARVLAEEGFTTLEEVAYVPAIEMLEIDGFDEELVSELKQRAKDALLTKAIAEEEKIETAKPAEDLLNLEGMTEELANKLAAAGVVTQEDLAELSTDELMDIAGIDEETAAELIMKARAPWFE</sequence>
<comment type="similarity">
    <text evidence="7">Belongs to the NusA family.</text>
</comment>
<dbReference type="Pfam" id="PF08529">
    <property type="entry name" value="NusA_N"/>
    <property type="match status" value="1"/>
</dbReference>
<dbReference type="Pfam" id="PF13184">
    <property type="entry name" value="KH_NusA_1st"/>
    <property type="match status" value="1"/>
</dbReference>
<dbReference type="NCBIfam" id="TIGR01953">
    <property type="entry name" value="NusA"/>
    <property type="match status" value="1"/>
</dbReference>
<dbReference type="FunFam" id="3.30.300.20:FF:000002">
    <property type="entry name" value="Transcription termination/antitermination protein NusA"/>
    <property type="match status" value="1"/>
</dbReference>
<keyword evidence="3 7" id="KW-0889">Transcription antitermination</keyword>
<evidence type="ECO:0000256" key="2">
    <source>
        <dbReference type="ARBA" id="ARBA00022490"/>
    </source>
</evidence>
<dbReference type="InterPro" id="IPR030842">
    <property type="entry name" value="TF_NusA_bacterial"/>
</dbReference>
<keyword evidence="1 7" id="KW-0806">Transcription termination</keyword>
<evidence type="ECO:0000256" key="4">
    <source>
        <dbReference type="ARBA" id="ARBA00022884"/>
    </source>
</evidence>
<dbReference type="Gene3D" id="3.30.1480.10">
    <property type="entry name" value="NusA, N-terminal domain"/>
    <property type="match status" value="1"/>
</dbReference>
<dbReference type="GO" id="GO:0005829">
    <property type="term" value="C:cytosol"/>
    <property type="evidence" value="ECO:0007669"/>
    <property type="project" value="TreeGrafter"/>
</dbReference>
<dbReference type="Gene3D" id="1.10.150.20">
    <property type="entry name" value="5' to 3' exonuclease, C-terminal subdomain"/>
    <property type="match status" value="2"/>
</dbReference>
<evidence type="ECO:0000256" key="7">
    <source>
        <dbReference type="HAMAP-Rule" id="MF_00945"/>
    </source>
</evidence>
<dbReference type="SMART" id="SM00322">
    <property type="entry name" value="KH"/>
    <property type="match status" value="2"/>
</dbReference>
<dbReference type="SUPFAM" id="SSF54814">
    <property type="entry name" value="Prokaryotic type KH domain (KH-domain type II)"/>
    <property type="match status" value="2"/>
</dbReference>
<keyword evidence="4 7" id="KW-0694">RNA-binding</keyword>
<evidence type="ECO:0000256" key="6">
    <source>
        <dbReference type="ARBA" id="ARBA00023163"/>
    </source>
</evidence>
<evidence type="ECO:0000313" key="10">
    <source>
        <dbReference type="Proteomes" id="UP000198461"/>
    </source>
</evidence>
<dbReference type="GO" id="GO:0003700">
    <property type="term" value="F:DNA-binding transcription factor activity"/>
    <property type="evidence" value="ECO:0007669"/>
    <property type="project" value="InterPro"/>
</dbReference>
<dbReference type="InterPro" id="IPR013735">
    <property type="entry name" value="TF_NusA_N"/>
</dbReference>
<evidence type="ECO:0000259" key="8">
    <source>
        <dbReference type="PROSITE" id="PS50126"/>
    </source>
</evidence>
<dbReference type="EMBL" id="FSRE01000002">
    <property type="protein sequence ID" value="SIN94514.1"/>
    <property type="molecule type" value="Genomic_DNA"/>
</dbReference>
<dbReference type="InterPro" id="IPR004087">
    <property type="entry name" value="KH_dom"/>
</dbReference>
<dbReference type="InterPro" id="IPR003029">
    <property type="entry name" value="S1_domain"/>
</dbReference>
<feature type="domain" description="S1 motif" evidence="8">
    <location>
        <begin position="141"/>
        <end position="205"/>
    </location>
</feature>
<dbReference type="InterPro" id="IPR010213">
    <property type="entry name" value="TF_NusA"/>
</dbReference>
<dbReference type="PROSITE" id="PS50126">
    <property type="entry name" value="S1"/>
    <property type="match status" value="1"/>
</dbReference>
<name>A0A1N6FGY2_9GAMM</name>
<dbReference type="Pfam" id="PF00575">
    <property type="entry name" value="S1"/>
    <property type="match status" value="1"/>
</dbReference>
<dbReference type="InterPro" id="IPR010995">
    <property type="entry name" value="DNA_repair_Rad51/TF_NusA_a-hlx"/>
</dbReference>
<comment type="subunit">
    <text evidence="7">Monomer. Binds directly to the core enzyme of the DNA-dependent RNA polymerase and to nascent RNA.</text>
</comment>
<dbReference type="CDD" id="cd02134">
    <property type="entry name" value="KH-II_NusA_rpt1"/>
    <property type="match status" value="1"/>
</dbReference>
<evidence type="ECO:0000256" key="1">
    <source>
        <dbReference type="ARBA" id="ARBA00022472"/>
    </source>
</evidence>
<keyword evidence="5 7" id="KW-0805">Transcription regulation</keyword>
<dbReference type="InterPro" id="IPR009019">
    <property type="entry name" value="KH_sf_prok-type"/>
</dbReference>
<proteinExistence type="inferred from homology"/>
<dbReference type="NCBIfam" id="TIGR01954">
    <property type="entry name" value="nusA_Cterm_rpt"/>
    <property type="match status" value="2"/>
</dbReference>
<dbReference type="Gene3D" id="3.30.300.20">
    <property type="match status" value="2"/>
</dbReference>
<dbReference type="GO" id="GO:0006353">
    <property type="term" value="P:DNA-templated transcription termination"/>
    <property type="evidence" value="ECO:0007669"/>
    <property type="project" value="UniProtKB-UniRule"/>
</dbReference>
<dbReference type="InterPro" id="IPR036555">
    <property type="entry name" value="NusA_N_sf"/>
</dbReference>
<dbReference type="PANTHER" id="PTHR22648:SF0">
    <property type="entry name" value="TRANSCRIPTION TERMINATION_ANTITERMINATION PROTEIN NUSA"/>
    <property type="match status" value="1"/>
</dbReference>
<dbReference type="CDD" id="cd22529">
    <property type="entry name" value="KH-II_NusA_rpt2"/>
    <property type="match status" value="1"/>
</dbReference>
<dbReference type="InterPro" id="IPR012340">
    <property type="entry name" value="NA-bd_OB-fold"/>
</dbReference>